<keyword evidence="4" id="KW-0378">Hydrolase</keyword>
<dbReference type="Proteomes" id="UP001202180">
    <property type="component" value="Unassembled WGS sequence"/>
</dbReference>
<evidence type="ECO:0000256" key="6">
    <source>
        <dbReference type="ARBA" id="ARBA00023180"/>
    </source>
</evidence>
<keyword evidence="8" id="KW-1185">Reference proteome</keyword>
<dbReference type="SUPFAM" id="SSF48537">
    <property type="entry name" value="Phospholipase C/P1 nuclease"/>
    <property type="match status" value="1"/>
</dbReference>
<keyword evidence="6" id="KW-0325">Glycoprotein</keyword>
<dbReference type="Pfam" id="PF02265">
    <property type="entry name" value="S1-P1_nuclease"/>
    <property type="match status" value="1"/>
</dbReference>
<accession>A0ABT0HHV7</accession>
<dbReference type="InterPro" id="IPR008947">
    <property type="entry name" value="PLipase_C/P1_nuclease_dom_sf"/>
</dbReference>
<evidence type="ECO:0000256" key="1">
    <source>
        <dbReference type="ARBA" id="ARBA00022722"/>
    </source>
</evidence>
<gene>
    <name evidence="7" type="ORF">M0L20_07755</name>
</gene>
<evidence type="ECO:0000256" key="3">
    <source>
        <dbReference type="ARBA" id="ARBA00022759"/>
    </source>
</evidence>
<keyword evidence="5" id="KW-1015">Disulfide bond</keyword>
<name>A0ABT0HHV7_9BACT</name>
<dbReference type="RefSeq" id="WP_248476357.1">
    <property type="nucleotide sequence ID" value="NZ_JALPRF010000001.1"/>
</dbReference>
<dbReference type="InterPro" id="IPR003154">
    <property type="entry name" value="S1/P1nuclease"/>
</dbReference>
<dbReference type="PANTHER" id="PTHR33146:SF10">
    <property type="entry name" value="STRAND-SPECIFIC NUCLEASE, PUTATIVE-RELATED"/>
    <property type="match status" value="1"/>
</dbReference>
<comment type="caution">
    <text evidence="7">The sequence shown here is derived from an EMBL/GenBank/DDBJ whole genome shotgun (WGS) entry which is preliminary data.</text>
</comment>
<evidence type="ECO:0000313" key="7">
    <source>
        <dbReference type="EMBL" id="MCK8491743.1"/>
    </source>
</evidence>
<keyword evidence="1" id="KW-0540">Nuclease</keyword>
<sequence>MKRLFQSILVFIGLLFITLPAALGWNKATHMAIGAMAYQELNTTSPQLLPKLLTILKQHPYFQNRWAPQMAALKLSQQEQDEYLFMLAARWPDDVKGTDPYHDHFSWHFINYVYAPQQGIARSDSALPTGETILQAYALNRQLLKSNVADSSKAIALCWLFHLTGDVHMPLHTSALVGTQFPQGDKGGNLFKIKLALSSNTTNLHSFWDGMLLNSDDYHSADSLATQERAAFSRTQLPQLGNPDLIAWSKESFQLAQDNVYRNNTLQAGSETEGSVLPPDYIATVKPIARRQVALAGYRLADELVADLSN</sequence>
<protein>
    <submittedName>
        <fullName evidence="7">S1/P1 nuclease</fullName>
    </submittedName>
</protein>
<dbReference type="EMBL" id="JALPRF010000001">
    <property type="protein sequence ID" value="MCK8491743.1"/>
    <property type="molecule type" value="Genomic_DNA"/>
</dbReference>
<dbReference type="Gene3D" id="1.10.575.10">
    <property type="entry name" value="P1 Nuclease"/>
    <property type="match status" value="1"/>
</dbReference>
<evidence type="ECO:0000313" key="8">
    <source>
        <dbReference type="Proteomes" id="UP001202180"/>
    </source>
</evidence>
<proteinExistence type="predicted"/>
<dbReference type="CDD" id="cd11010">
    <property type="entry name" value="S1-P1_nuclease"/>
    <property type="match status" value="1"/>
</dbReference>
<dbReference type="PANTHER" id="PTHR33146">
    <property type="entry name" value="ENDONUCLEASE 4"/>
    <property type="match status" value="1"/>
</dbReference>
<evidence type="ECO:0000256" key="5">
    <source>
        <dbReference type="ARBA" id="ARBA00023157"/>
    </source>
</evidence>
<organism evidence="7 8">
    <name type="scientific">Spirosoma liriopis</name>
    <dbReference type="NCBI Taxonomy" id="2937440"/>
    <lineage>
        <taxon>Bacteria</taxon>
        <taxon>Pseudomonadati</taxon>
        <taxon>Bacteroidota</taxon>
        <taxon>Cytophagia</taxon>
        <taxon>Cytophagales</taxon>
        <taxon>Cytophagaceae</taxon>
        <taxon>Spirosoma</taxon>
    </lineage>
</organism>
<reference evidence="7 8" key="1">
    <citation type="submission" date="2022-04" db="EMBL/GenBank/DDBJ databases">
        <title>Spirosoma sp. strain RP8 genome sequencing and assembly.</title>
        <authorList>
            <person name="Jung Y."/>
        </authorList>
    </citation>
    <scope>NUCLEOTIDE SEQUENCE [LARGE SCALE GENOMIC DNA]</scope>
    <source>
        <strain evidence="7 8">RP8</strain>
    </source>
</reference>
<keyword evidence="3" id="KW-0255">Endonuclease</keyword>
<keyword evidence="2" id="KW-0479">Metal-binding</keyword>
<evidence type="ECO:0000256" key="2">
    <source>
        <dbReference type="ARBA" id="ARBA00022723"/>
    </source>
</evidence>
<evidence type="ECO:0000256" key="4">
    <source>
        <dbReference type="ARBA" id="ARBA00022801"/>
    </source>
</evidence>